<organism evidence="1 2">
    <name type="scientific">Rhodotorula toruloides</name>
    <name type="common">Yeast</name>
    <name type="synonym">Rhodosporidium toruloides</name>
    <dbReference type="NCBI Taxonomy" id="5286"/>
    <lineage>
        <taxon>Eukaryota</taxon>
        <taxon>Fungi</taxon>
        <taxon>Dikarya</taxon>
        <taxon>Basidiomycota</taxon>
        <taxon>Pucciniomycotina</taxon>
        <taxon>Microbotryomycetes</taxon>
        <taxon>Sporidiobolales</taxon>
        <taxon>Sporidiobolaceae</taxon>
        <taxon>Rhodotorula</taxon>
    </lineage>
</organism>
<sequence>MADAVEKPSLPLDAPPVSPLRPAPAAQIYLPSSLTLNSSDGHSLSVDPLLLAGNSKVFADMLTGSKLSGGSCDVTETKVRLEHFLRVLQGGKLPLDFSGDLDEGVWLGLYRMGDKYDCAVLRTLLLLQVVETSPVFAYAAGKLLGDSALAYAAAQRSVTLGNSAFDPGQAGCTFKALPRIDQLLLERFQAAVPELMRISLDRARPRFCTGCGRGRDQPDNPGYQVQRIWDAAAKATLCGSQGQRPWTSPLARMWSYENDIEDGVRFCCKTFIDQRIDRAEKDYEAFQTTHLGVDALYL</sequence>
<evidence type="ECO:0000313" key="1">
    <source>
        <dbReference type="EMBL" id="CTR08714.1"/>
    </source>
</evidence>
<reference evidence="1 2" key="1">
    <citation type="submission" date="2015-07" db="EMBL/GenBank/DDBJ databases">
        <authorList>
            <person name="Cajimat M.N.B."/>
            <person name="Milazzo M.L."/>
            <person name="Fulhorst C.F."/>
        </authorList>
    </citation>
    <scope>NUCLEOTIDE SEQUENCE [LARGE SCALE GENOMIC DNA]</scope>
    <source>
        <strain evidence="1">Single colony</strain>
    </source>
</reference>
<gene>
    <name evidence="1" type="primary">FGENESH: predicted gene_8.430</name>
    <name evidence="1" type="ORF">BN2166_0045750</name>
</gene>
<dbReference type="AlphaFoldDB" id="A0A0K3CG65"/>
<keyword evidence="2" id="KW-1185">Reference proteome</keyword>
<name>A0A0K3CG65_RHOTO</name>
<accession>A0A0K3CG65</accession>
<evidence type="ECO:0000313" key="2">
    <source>
        <dbReference type="Proteomes" id="UP000199069"/>
    </source>
</evidence>
<protein>
    <recommendedName>
        <fullName evidence="3">BTB domain-containing protein</fullName>
    </recommendedName>
</protein>
<dbReference type="EMBL" id="CWKI01000008">
    <property type="protein sequence ID" value="CTR08714.1"/>
    <property type="molecule type" value="Genomic_DNA"/>
</dbReference>
<evidence type="ECO:0008006" key="3">
    <source>
        <dbReference type="Google" id="ProtNLM"/>
    </source>
</evidence>
<dbReference type="Proteomes" id="UP000199069">
    <property type="component" value="Unassembled WGS sequence"/>
</dbReference>
<proteinExistence type="predicted"/>